<organism evidence="3 4">
    <name type="scientific">Nonomuraea helvata</name>
    <dbReference type="NCBI Taxonomy" id="37484"/>
    <lineage>
        <taxon>Bacteria</taxon>
        <taxon>Bacillati</taxon>
        <taxon>Actinomycetota</taxon>
        <taxon>Actinomycetes</taxon>
        <taxon>Streptosporangiales</taxon>
        <taxon>Streptosporangiaceae</taxon>
        <taxon>Nonomuraea</taxon>
    </lineage>
</organism>
<dbReference type="PRINTS" id="PR01438">
    <property type="entry name" value="UNVRSLSTRESS"/>
</dbReference>
<dbReference type="InterPro" id="IPR006016">
    <property type="entry name" value="UspA"/>
</dbReference>
<evidence type="ECO:0000259" key="2">
    <source>
        <dbReference type="Pfam" id="PF00582"/>
    </source>
</evidence>
<reference evidence="3 4" key="1">
    <citation type="submission" date="2024-09" db="EMBL/GenBank/DDBJ databases">
        <authorList>
            <person name="Sun Q."/>
            <person name="Mori K."/>
        </authorList>
    </citation>
    <scope>NUCLEOTIDE SEQUENCE [LARGE SCALE GENOMIC DNA]</scope>
    <source>
        <strain evidence="3 4">JCM 3143</strain>
    </source>
</reference>
<dbReference type="PANTHER" id="PTHR46268">
    <property type="entry name" value="STRESS RESPONSE PROTEIN NHAX"/>
    <property type="match status" value="1"/>
</dbReference>
<dbReference type="EMBL" id="JBHMBW010000051">
    <property type="protein sequence ID" value="MFB9628967.1"/>
    <property type="molecule type" value="Genomic_DNA"/>
</dbReference>
<dbReference type="InterPro" id="IPR014729">
    <property type="entry name" value="Rossmann-like_a/b/a_fold"/>
</dbReference>
<proteinExistence type="inferred from homology"/>
<dbReference type="Proteomes" id="UP001589532">
    <property type="component" value="Unassembled WGS sequence"/>
</dbReference>
<evidence type="ECO:0000313" key="3">
    <source>
        <dbReference type="EMBL" id="MFB9628967.1"/>
    </source>
</evidence>
<evidence type="ECO:0000313" key="4">
    <source>
        <dbReference type="Proteomes" id="UP001589532"/>
    </source>
</evidence>
<dbReference type="RefSeq" id="WP_344998860.1">
    <property type="nucleotide sequence ID" value="NZ_BAAAXV010000009.1"/>
</dbReference>
<dbReference type="PANTHER" id="PTHR46268:SF6">
    <property type="entry name" value="UNIVERSAL STRESS PROTEIN UP12"/>
    <property type="match status" value="1"/>
</dbReference>
<protein>
    <submittedName>
        <fullName evidence="3">Universal stress protein</fullName>
    </submittedName>
</protein>
<dbReference type="InterPro" id="IPR006015">
    <property type="entry name" value="Universal_stress_UspA"/>
</dbReference>
<dbReference type="Gene3D" id="3.40.50.620">
    <property type="entry name" value="HUPs"/>
    <property type="match status" value="2"/>
</dbReference>
<accession>A0ABV5SBG1</accession>
<evidence type="ECO:0000256" key="1">
    <source>
        <dbReference type="ARBA" id="ARBA00008791"/>
    </source>
</evidence>
<feature type="domain" description="UspA" evidence="2">
    <location>
        <begin position="16"/>
        <end position="150"/>
    </location>
</feature>
<sequence>MSAESEAAAAVASAGRRSIVVGYDESPGSEQALRWAVEEARLRQLPLVVCHVWHWPYPRRPVVREVLAQVEGIATAVVEEGVRHARELAPLVDVRPLLGRGVASAVLLQAVRDAELAVLGSRGQGGFEELRVGSAAVQVPAHSVRPVVIVGPDGVPVPEGVAQIVVGADGSPAGQAALDFAFEEAELRGGAVRAVCCWQDAGDLTGQDGLPFVDRRQMRVNAEAGFREAVSSLIRRHPAVPVTTEFIVGRPERAVIDAARDATLLVLGSHGVGSTPTMLVGPVTQTALLEAACPVAVTPPPG</sequence>
<dbReference type="SUPFAM" id="SSF52402">
    <property type="entry name" value="Adenine nucleotide alpha hydrolases-like"/>
    <property type="match status" value="2"/>
</dbReference>
<name>A0ABV5SBG1_9ACTN</name>
<comment type="caution">
    <text evidence="3">The sequence shown here is derived from an EMBL/GenBank/DDBJ whole genome shotgun (WGS) entry which is preliminary data.</text>
</comment>
<gene>
    <name evidence="3" type="ORF">ACFFSA_38335</name>
</gene>
<keyword evidence="4" id="KW-1185">Reference proteome</keyword>
<dbReference type="Pfam" id="PF00582">
    <property type="entry name" value="Usp"/>
    <property type="match status" value="2"/>
</dbReference>
<comment type="similarity">
    <text evidence="1">Belongs to the universal stress protein A family.</text>
</comment>
<feature type="domain" description="UspA" evidence="2">
    <location>
        <begin position="163"/>
        <end position="299"/>
    </location>
</feature>